<dbReference type="Proteomes" id="UP000324479">
    <property type="component" value="Unassembled WGS sequence"/>
</dbReference>
<proteinExistence type="predicted"/>
<gene>
    <name evidence="3" type="ORF">FYK55_16890</name>
</gene>
<evidence type="ECO:0000256" key="1">
    <source>
        <dbReference type="SAM" id="MobiDB-lite"/>
    </source>
</evidence>
<feature type="region of interest" description="Disordered" evidence="1">
    <location>
        <begin position="352"/>
        <end position="436"/>
    </location>
</feature>
<evidence type="ECO:0000313" key="4">
    <source>
        <dbReference type="Proteomes" id="UP000324479"/>
    </source>
</evidence>
<comment type="caution">
    <text evidence="3">The sequence shown here is derived from an EMBL/GenBank/DDBJ whole genome shotgun (WGS) entry which is preliminary data.</text>
</comment>
<dbReference type="InterPro" id="IPR010496">
    <property type="entry name" value="AL/BT2_dom"/>
</dbReference>
<name>A0A5M6D9K3_9BACT</name>
<evidence type="ECO:0000313" key="3">
    <source>
        <dbReference type="EMBL" id="KAA5541875.1"/>
    </source>
</evidence>
<feature type="compositionally biased region" description="Basic and acidic residues" evidence="1">
    <location>
        <begin position="426"/>
        <end position="436"/>
    </location>
</feature>
<organism evidence="3 4">
    <name type="scientific">Roseiconus nitratireducens</name>
    <dbReference type="NCBI Taxonomy" id="2605748"/>
    <lineage>
        <taxon>Bacteria</taxon>
        <taxon>Pseudomonadati</taxon>
        <taxon>Planctomycetota</taxon>
        <taxon>Planctomycetia</taxon>
        <taxon>Pirellulales</taxon>
        <taxon>Pirellulaceae</taxon>
        <taxon>Roseiconus</taxon>
    </lineage>
</organism>
<keyword evidence="4" id="KW-1185">Reference proteome</keyword>
<feature type="domain" description="3-keto-alpha-glucoside-1,2-lyase/3-keto-2-hydroxy-glucal hydratase" evidence="2">
    <location>
        <begin position="161"/>
        <end position="336"/>
    </location>
</feature>
<dbReference type="RefSeq" id="WP_150077609.1">
    <property type="nucleotide sequence ID" value="NZ_VWOX01000009.1"/>
</dbReference>
<reference evidence="3 4" key="1">
    <citation type="submission" date="2019-08" db="EMBL/GenBank/DDBJ databases">
        <authorList>
            <person name="Dhanesh K."/>
            <person name="Kumar G."/>
            <person name="Sasikala C."/>
            <person name="Venkata Ramana C."/>
        </authorList>
    </citation>
    <scope>NUCLEOTIDE SEQUENCE [LARGE SCALE GENOMIC DNA]</scope>
    <source>
        <strain evidence="3 4">JC645</strain>
    </source>
</reference>
<dbReference type="EMBL" id="VWOX01000009">
    <property type="protein sequence ID" value="KAA5541875.1"/>
    <property type="molecule type" value="Genomic_DNA"/>
</dbReference>
<feature type="compositionally biased region" description="Basic and acidic residues" evidence="1">
    <location>
        <begin position="367"/>
        <end position="401"/>
    </location>
</feature>
<dbReference type="PANTHER" id="PTHR33546:SF1">
    <property type="entry name" value="LARGE, MULTIFUNCTIONAL SECRETED PROTEIN"/>
    <property type="match status" value="1"/>
</dbReference>
<dbReference type="GO" id="GO:0016787">
    <property type="term" value="F:hydrolase activity"/>
    <property type="evidence" value="ECO:0007669"/>
    <property type="project" value="InterPro"/>
</dbReference>
<dbReference type="Pfam" id="PF06439">
    <property type="entry name" value="3keto-disac_hyd"/>
    <property type="match status" value="1"/>
</dbReference>
<sequence length="436" mass="47414">MAVFRLSVPAAFTWSVLLIALHLANNGRVVAQSHDNKKGPAYTSPPENDKSFPLMGEFAGQIKSGEDTQPLALQIRPIAGNQFQAMAYKGGLPGQPDHEPEAMRLIGLLSGESVILSGGPWAIFVDADGCSIVSSSGEMLGRLDRIERQSPTLGAPAPENATVLFDGEALDHWVGAQRTDNGLLKQGATLRPMFQDFDLHVEFRLPYMPLADGQSRGNSGLYLQSRYECQILDSFGTERMFNGLGALYRQKSPDVNMAFPPLTWQTYDVRFTAPRWANDGTKIRDAHITSWVNGVKVQDDVALPTKTGAGKQEEPLLLPILFQDHGDPVRFRNIWIIDRGLSSAEFPVMATEQQQQAAASVGWESQPKPEGEQAKDESKSDGGDEEAKQADDKESDDKPQPSDEDPSGSEGPSSEDSAAADQSDAPSKENSESKSE</sequence>
<dbReference type="PANTHER" id="PTHR33546">
    <property type="entry name" value="LARGE, MULTIFUNCTIONAL SECRETED PROTEIN-RELATED"/>
    <property type="match status" value="1"/>
</dbReference>
<dbReference type="Gene3D" id="2.60.120.560">
    <property type="entry name" value="Exo-inulinase, domain 1"/>
    <property type="match status" value="1"/>
</dbReference>
<protein>
    <submittedName>
        <fullName evidence="3">DUF1080 domain-containing protein</fullName>
    </submittedName>
</protein>
<evidence type="ECO:0000259" key="2">
    <source>
        <dbReference type="Pfam" id="PF06439"/>
    </source>
</evidence>
<accession>A0A5M6D9K3</accession>
<dbReference type="AlphaFoldDB" id="A0A5M6D9K3"/>
<feature type="compositionally biased region" description="Low complexity" evidence="1">
    <location>
        <begin position="408"/>
        <end position="425"/>
    </location>
</feature>